<evidence type="ECO:0000313" key="6">
    <source>
        <dbReference type="Proteomes" id="UP001180020"/>
    </source>
</evidence>
<evidence type="ECO:0000256" key="3">
    <source>
        <dbReference type="ARBA" id="ARBA00022827"/>
    </source>
</evidence>
<comment type="cofactor">
    <cofactor evidence="1">
        <name>FAD</name>
        <dbReference type="ChEBI" id="CHEBI:57692"/>
    </cofactor>
</comment>
<dbReference type="GO" id="GO:0005840">
    <property type="term" value="C:ribosome"/>
    <property type="evidence" value="ECO:0007669"/>
    <property type="project" value="UniProtKB-KW"/>
</dbReference>
<sequence length="82" mass="9938">MNAPISNKARVEGTPERPRICVFRSSKHIYVQVIDDRRNDKILHFYDEVGIEAKQYLPHYKTQEEWKVHFGDKWERLHLKVF</sequence>
<feature type="domain" description="Cytokinin dehydrogenase 1 FAD/cytokinin binding" evidence="4">
    <location>
        <begin position="36"/>
        <end position="78"/>
    </location>
</feature>
<keyword evidence="2" id="KW-0285">Flavoprotein</keyword>
<dbReference type="EMBL" id="JAUJYO010000005">
    <property type="protein sequence ID" value="KAK1317540.1"/>
    <property type="molecule type" value="Genomic_DNA"/>
</dbReference>
<dbReference type="GO" id="GO:0009690">
    <property type="term" value="P:cytokinin metabolic process"/>
    <property type="evidence" value="ECO:0007669"/>
    <property type="project" value="InterPro"/>
</dbReference>
<dbReference type="InterPro" id="IPR016167">
    <property type="entry name" value="FAD-bd_PCMH_sub1"/>
</dbReference>
<dbReference type="GO" id="GO:1990904">
    <property type="term" value="C:ribonucleoprotein complex"/>
    <property type="evidence" value="ECO:0007669"/>
    <property type="project" value="UniProtKB-KW"/>
</dbReference>
<protein>
    <submittedName>
        <fullName evidence="5">Cytokinin dehydrogenase 7</fullName>
    </submittedName>
</protein>
<dbReference type="GO" id="GO:0050660">
    <property type="term" value="F:flavin adenine dinucleotide binding"/>
    <property type="evidence" value="ECO:0007669"/>
    <property type="project" value="InterPro"/>
</dbReference>
<evidence type="ECO:0000256" key="2">
    <source>
        <dbReference type="ARBA" id="ARBA00022630"/>
    </source>
</evidence>
<dbReference type="Gene3D" id="3.30.43.10">
    <property type="entry name" value="Uridine Diphospho-n-acetylenolpyruvylglucosamine Reductase, domain 2"/>
    <property type="match status" value="1"/>
</dbReference>
<evidence type="ECO:0000259" key="4">
    <source>
        <dbReference type="Pfam" id="PF09265"/>
    </source>
</evidence>
<dbReference type="SUPFAM" id="SSF53137">
    <property type="entry name" value="Translational machinery components"/>
    <property type="match status" value="1"/>
</dbReference>
<proteinExistence type="predicted"/>
<dbReference type="GO" id="GO:0003735">
    <property type="term" value="F:structural constituent of ribosome"/>
    <property type="evidence" value="ECO:0007669"/>
    <property type="project" value="InterPro"/>
</dbReference>
<name>A0AAV9EUX0_ACOCL</name>
<dbReference type="Proteomes" id="UP001180020">
    <property type="component" value="Unassembled WGS sequence"/>
</dbReference>
<dbReference type="GO" id="GO:0019139">
    <property type="term" value="F:cytokinin dehydrogenase activity"/>
    <property type="evidence" value="ECO:0007669"/>
    <property type="project" value="InterPro"/>
</dbReference>
<dbReference type="GO" id="GO:0006412">
    <property type="term" value="P:translation"/>
    <property type="evidence" value="ECO:0007669"/>
    <property type="project" value="InterPro"/>
</dbReference>
<reference evidence="5" key="1">
    <citation type="journal article" date="2023" name="Nat. Commun.">
        <title>Diploid and tetraploid genomes of Acorus and the evolution of monocots.</title>
        <authorList>
            <person name="Ma L."/>
            <person name="Liu K.W."/>
            <person name="Li Z."/>
            <person name="Hsiao Y.Y."/>
            <person name="Qi Y."/>
            <person name="Fu T."/>
            <person name="Tang G.D."/>
            <person name="Zhang D."/>
            <person name="Sun W.H."/>
            <person name="Liu D.K."/>
            <person name="Li Y."/>
            <person name="Chen G.Z."/>
            <person name="Liu X.D."/>
            <person name="Liao X.Y."/>
            <person name="Jiang Y.T."/>
            <person name="Yu X."/>
            <person name="Hao Y."/>
            <person name="Huang J."/>
            <person name="Zhao X.W."/>
            <person name="Ke S."/>
            <person name="Chen Y.Y."/>
            <person name="Wu W.L."/>
            <person name="Hsu J.L."/>
            <person name="Lin Y.F."/>
            <person name="Huang M.D."/>
            <person name="Li C.Y."/>
            <person name="Huang L."/>
            <person name="Wang Z.W."/>
            <person name="Zhao X."/>
            <person name="Zhong W.Y."/>
            <person name="Peng D.H."/>
            <person name="Ahmad S."/>
            <person name="Lan S."/>
            <person name="Zhang J.S."/>
            <person name="Tsai W.C."/>
            <person name="Van de Peer Y."/>
            <person name="Liu Z.J."/>
        </authorList>
    </citation>
    <scope>NUCLEOTIDE SEQUENCE</scope>
    <source>
        <strain evidence="5">CP</strain>
    </source>
</reference>
<dbReference type="AlphaFoldDB" id="A0AAV9EUX0"/>
<comment type="caution">
    <text evidence="5">The sequence shown here is derived from an EMBL/GenBank/DDBJ whole genome shotgun (WGS) entry which is preliminary data.</text>
</comment>
<accession>A0AAV9EUX0</accession>
<organism evidence="5 6">
    <name type="scientific">Acorus calamus</name>
    <name type="common">Sweet flag</name>
    <dbReference type="NCBI Taxonomy" id="4465"/>
    <lineage>
        <taxon>Eukaryota</taxon>
        <taxon>Viridiplantae</taxon>
        <taxon>Streptophyta</taxon>
        <taxon>Embryophyta</taxon>
        <taxon>Tracheophyta</taxon>
        <taxon>Spermatophyta</taxon>
        <taxon>Magnoliopsida</taxon>
        <taxon>Liliopsida</taxon>
        <taxon>Acoraceae</taxon>
        <taxon>Acorus</taxon>
    </lineage>
</organism>
<dbReference type="SUPFAM" id="SSF55103">
    <property type="entry name" value="FAD-linked oxidases, C-terminal domain"/>
    <property type="match status" value="1"/>
</dbReference>
<dbReference type="Gene3D" id="3.40.462.10">
    <property type="entry name" value="FAD-linked oxidases, C-terminal domain"/>
    <property type="match status" value="1"/>
</dbReference>
<dbReference type="Pfam" id="PF09265">
    <property type="entry name" value="Cytokin-bind"/>
    <property type="match status" value="1"/>
</dbReference>
<keyword evidence="6" id="KW-1185">Reference proteome</keyword>
<keyword evidence="3" id="KW-0274">FAD</keyword>
<evidence type="ECO:0000313" key="5">
    <source>
        <dbReference type="EMBL" id="KAK1317540.1"/>
    </source>
</evidence>
<dbReference type="InterPro" id="IPR015345">
    <property type="entry name" value="Cytokinin_DH_FAD/cytokin-bd"/>
</dbReference>
<dbReference type="InterPro" id="IPR016164">
    <property type="entry name" value="FAD-linked_Oxase-like_C"/>
</dbReference>
<gene>
    <name evidence="5" type="primary">CKX7</name>
    <name evidence="5" type="ORF">QJS10_CPA05g01752</name>
</gene>
<reference evidence="5" key="2">
    <citation type="submission" date="2023-06" db="EMBL/GenBank/DDBJ databases">
        <authorList>
            <person name="Ma L."/>
            <person name="Liu K.-W."/>
            <person name="Li Z."/>
            <person name="Hsiao Y.-Y."/>
            <person name="Qi Y."/>
            <person name="Fu T."/>
            <person name="Tang G."/>
            <person name="Zhang D."/>
            <person name="Sun W.-H."/>
            <person name="Liu D.-K."/>
            <person name="Li Y."/>
            <person name="Chen G.-Z."/>
            <person name="Liu X.-D."/>
            <person name="Liao X.-Y."/>
            <person name="Jiang Y.-T."/>
            <person name="Yu X."/>
            <person name="Hao Y."/>
            <person name="Huang J."/>
            <person name="Zhao X.-W."/>
            <person name="Ke S."/>
            <person name="Chen Y.-Y."/>
            <person name="Wu W.-L."/>
            <person name="Hsu J.-L."/>
            <person name="Lin Y.-F."/>
            <person name="Huang M.-D."/>
            <person name="Li C.-Y."/>
            <person name="Huang L."/>
            <person name="Wang Z.-W."/>
            <person name="Zhao X."/>
            <person name="Zhong W.-Y."/>
            <person name="Peng D.-H."/>
            <person name="Ahmad S."/>
            <person name="Lan S."/>
            <person name="Zhang J.-S."/>
            <person name="Tsai W.-C."/>
            <person name="Van De Peer Y."/>
            <person name="Liu Z.-J."/>
        </authorList>
    </citation>
    <scope>NUCLEOTIDE SEQUENCE</scope>
    <source>
        <strain evidence="5">CP</strain>
        <tissue evidence="5">Leaves</tissue>
    </source>
</reference>
<evidence type="ECO:0000256" key="1">
    <source>
        <dbReference type="ARBA" id="ARBA00001974"/>
    </source>
</evidence>
<dbReference type="InterPro" id="IPR016170">
    <property type="entry name" value="Cytok_DH_C_sf"/>
</dbReference>